<evidence type="ECO:0000313" key="6">
    <source>
        <dbReference type="RefSeq" id="XP_006559675.1"/>
    </source>
</evidence>
<dbReference type="PANTHER" id="PTHR13482:SF3">
    <property type="entry name" value="MICROPROCESSOR COMPLEX SUBUNIT DGCR8"/>
    <property type="match status" value="1"/>
</dbReference>
<sequence>MRHYRFRIRRDISAIEKKEIIKYNEHKLGIRFFVHIMEINKEVPEEIPESTMAQSENINETVLDNQQSILEINTDNQSRMSDKSNCSDIMEEETISTDDINVYNGFTTEDCIMESNPDSITATDDLRQFDVLDDLERHPDQNCCDMDSDTNESMDSDVPDEEIEAMLEEGLPEEFKGKRKDKKDSVPYEEKVKLVLDEIGHNHFDVLPEGWVQVTHNSGMPLYLHKQSRVCTLAKPYFLGPGSVRKHEVPVSAIPCLQYKRALHEEEEERKKQKERDPNAEVCSLPSAKIETIQENRAAHSLDSEQLRNYCQSLFRFKAIKVMRFQSWSARRKFTKNKKHRKQLERPTLPDGTKLITFPVSSSGLAGSSSGNAGDDNTGQRPPKHWIMNPSGKSYVCILHEYVQHALKKQPTYKFKELENAATPYSAVVCINDMEYGSGFGSSKKQAKANAARKTLEILIPQMRDKISGDNGGDTVSGNNNRMIKASRANSDADLSFFDEISITDPRVAEFCAKTTEPSPHAILITCLQRNYGLGDMHINYSVNTLKHQRNEFTMRVGKHEATVVCRNKKDGKQRAAQAILQLMHPHIQSWGSLLRLYGSRSVKSFKEKKQLEQEITLLQGKAAVNQPNHAILSKLRQEMRKLAEQRQAIQPIGKFVPPDLPTGSAANLNNVDL</sequence>
<accession>A0A8B6YVB3</accession>
<dbReference type="KEGG" id="ame:414009"/>
<dbReference type="GO" id="GO:0070878">
    <property type="term" value="F:primary miRNA binding"/>
    <property type="evidence" value="ECO:0007669"/>
    <property type="project" value="TreeGrafter"/>
</dbReference>
<dbReference type="Gene3D" id="3.30.160.20">
    <property type="match status" value="2"/>
</dbReference>
<keyword evidence="1" id="KW-0694">RNA-binding</keyword>
<name>A0A7M7GU58_APIME</name>
<evidence type="ECO:0000259" key="3">
    <source>
        <dbReference type="PROSITE" id="PS50137"/>
    </source>
</evidence>
<dbReference type="CDD" id="cd19867">
    <property type="entry name" value="DSRM_DGCR8_rpt1"/>
    <property type="match status" value="1"/>
</dbReference>
<dbReference type="InterPro" id="IPR014720">
    <property type="entry name" value="dsRBD_dom"/>
</dbReference>
<protein>
    <submittedName>
        <fullName evidence="6">Microprocessor complex subunit DGCR8 isoform X1</fullName>
    </submittedName>
</protein>
<keyword evidence="5" id="KW-1185">Reference proteome</keyword>
<dbReference type="Gene3D" id="2.20.70.10">
    <property type="match status" value="1"/>
</dbReference>
<evidence type="ECO:0000256" key="1">
    <source>
        <dbReference type="PROSITE-ProRule" id="PRU00266"/>
    </source>
</evidence>
<dbReference type="SUPFAM" id="SSF54768">
    <property type="entry name" value="dsRNA-binding domain-like"/>
    <property type="match status" value="2"/>
</dbReference>
<dbReference type="EnsemblMetazoa" id="XM_006559612">
    <property type="protein sequence ID" value="XP_006559675"/>
    <property type="gene ID" value="LOC414009"/>
</dbReference>
<dbReference type="InterPro" id="IPR040375">
    <property type="entry name" value="DGCR8"/>
</dbReference>
<dbReference type="SMART" id="SM00358">
    <property type="entry name" value="DSRM"/>
    <property type="match status" value="2"/>
</dbReference>
<dbReference type="GO" id="GO:0070877">
    <property type="term" value="C:microprocessor complex"/>
    <property type="evidence" value="ECO:0007669"/>
    <property type="project" value="InterPro"/>
</dbReference>
<dbReference type="GO" id="GO:0020037">
    <property type="term" value="F:heme binding"/>
    <property type="evidence" value="ECO:0007669"/>
    <property type="project" value="InterPro"/>
</dbReference>
<dbReference type="AlphaFoldDB" id="A0A7M7GU58"/>
<gene>
    <name evidence="6" type="primary">LOC414009</name>
</gene>
<dbReference type="Proteomes" id="UP000005203">
    <property type="component" value="Linkage group LG8"/>
</dbReference>
<dbReference type="GeneID" id="414009"/>
<dbReference type="CDD" id="cd19868">
    <property type="entry name" value="DSRM_DGCR8_rpt2"/>
    <property type="match status" value="1"/>
</dbReference>
<dbReference type="GO" id="GO:0042802">
    <property type="term" value="F:identical protein binding"/>
    <property type="evidence" value="ECO:0007669"/>
    <property type="project" value="InterPro"/>
</dbReference>
<feature type="compositionally biased region" description="Low complexity" evidence="2">
    <location>
        <begin position="363"/>
        <end position="377"/>
    </location>
</feature>
<evidence type="ECO:0000313" key="4">
    <source>
        <dbReference type="EnsemblMetazoa" id="XP_006559675"/>
    </source>
</evidence>
<dbReference type="CTD" id="43728"/>
<feature type="domain" description="DRBM" evidence="3">
    <location>
        <begin position="394"/>
        <end position="461"/>
    </location>
</feature>
<dbReference type="RefSeq" id="XP_006559675.1">
    <property type="nucleotide sequence ID" value="XM_006559612.2"/>
</dbReference>
<proteinExistence type="predicted"/>
<dbReference type="OrthoDB" id="112668at2759"/>
<organism evidence="4">
    <name type="scientific">Apis mellifera</name>
    <name type="common">Honeybee</name>
    <dbReference type="NCBI Taxonomy" id="7460"/>
    <lineage>
        <taxon>Eukaryota</taxon>
        <taxon>Metazoa</taxon>
        <taxon>Ecdysozoa</taxon>
        <taxon>Arthropoda</taxon>
        <taxon>Hexapoda</taxon>
        <taxon>Insecta</taxon>
        <taxon>Pterygota</taxon>
        <taxon>Neoptera</taxon>
        <taxon>Endopterygota</taxon>
        <taxon>Hymenoptera</taxon>
        <taxon>Apocrita</taxon>
        <taxon>Aculeata</taxon>
        <taxon>Apoidea</taxon>
        <taxon>Anthophila</taxon>
        <taxon>Apidae</taxon>
        <taxon>Apis</taxon>
    </lineage>
</organism>
<dbReference type="PANTHER" id="PTHR13482">
    <property type="entry name" value="MICRORNA PROCESSOR COMPLEX SUBUNIT DGCR8"/>
    <property type="match status" value="1"/>
</dbReference>
<dbReference type="Gene3D" id="3.30.160.590">
    <property type="match status" value="1"/>
</dbReference>
<dbReference type="Pfam" id="PF00035">
    <property type="entry name" value="dsrm"/>
    <property type="match status" value="1"/>
</dbReference>
<dbReference type="PROSITE" id="PS50137">
    <property type="entry name" value="DS_RBD"/>
    <property type="match status" value="1"/>
</dbReference>
<dbReference type="FunFam" id="3.30.160.20:FF:000021">
    <property type="entry name" value="Microprocessor complex subunit DGCR8"/>
    <property type="match status" value="1"/>
</dbReference>
<accession>A0A7M7GU58</accession>
<dbReference type="FunFam" id="3.30.160.590:FF:000001">
    <property type="entry name" value="microprocessor complex subunit DGCR8"/>
    <property type="match status" value="1"/>
</dbReference>
<reference evidence="6" key="2">
    <citation type="submission" date="2025-04" db="UniProtKB">
        <authorList>
            <consortium name="RefSeq"/>
        </authorList>
    </citation>
    <scope>IDENTIFICATION</scope>
    <source>
        <strain evidence="6">DH4</strain>
        <tissue evidence="6">Whole body</tissue>
    </source>
</reference>
<dbReference type="GO" id="GO:0031053">
    <property type="term" value="P:primary miRNA processing"/>
    <property type="evidence" value="ECO:0007669"/>
    <property type="project" value="InterPro"/>
</dbReference>
<dbReference type="GO" id="GO:0003725">
    <property type="term" value="F:double-stranded RNA binding"/>
    <property type="evidence" value="ECO:0007669"/>
    <property type="project" value="TreeGrafter"/>
</dbReference>
<feature type="region of interest" description="Disordered" evidence="2">
    <location>
        <begin position="363"/>
        <end position="386"/>
    </location>
</feature>
<dbReference type="FunFam" id="3.30.160.20:FF:000051">
    <property type="entry name" value="Microprocessor complex subunit DGCR8"/>
    <property type="match status" value="1"/>
</dbReference>
<evidence type="ECO:0000256" key="2">
    <source>
        <dbReference type="SAM" id="MobiDB-lite"/>
    </source>
</evidence>
<evidence type="ECO:0000313" key="5">
    <source>
        <dbReference type="Proteomes" id="UP000005203"/>
    </source>
</evidence>
<reference evidence="4" key="1">
    <citation type="submission" date="2021-01" db="UniProtKB">
        <authorList>
            <consortium name="EnsemblMetazoa"/>
        </authorList>
    </citation>
    <scope>IDENTIFICATION</scope>
    <source>
        <strain evidence="4">DH4</strain>
    </source>
</reference>